<reference evidence="1" key="2">
    <citation type="submission" date="2021-04" db="EMBL/GenBank/DDBJ databases">
        <authorList>
            <person name="Gilroy R."/>
        </authorList>
    </citation>
    <scope>NUCLEOTIDE SEQUENCE</scope>
    <source>
        <strain evidence="1">G3-2149</strain>
    </source>
</reference>
<accession>A0A9E2L6K8</accession>
<organism evidence="1 2">
    <name type="scientific">Candidatus Paraprevotella stercoravium</name>
    <dbReference type="NCBI Taxonomy" id="2838725"/>
    <lineage>
        <taxon>Bacteria</taxon>
        <taxon>Pseudomonadati</taxon>
        <taxon>Bacteroidota</taxon>
        <taxon>Bacteroidia</taxon>
        <taxon>Bacteroidales</taxon>
        <taxon>Prevotellaceae</taxon>
        <taxon>Paraprevotella</taxon>
    </lineage>
</organism>
<dbReference type="EMBL" id="JAHLFU010000187">
    <property type="protein sequence ID" value="MBU3853916.1"/>
    <property type="molecule type" value="Genomic_DNA"/>
</dbReference>
<dbReference type="InterPro" id="IPR046677">
    <property type="entry name" value="DUF6547"/>
</dbReference>
<proteinExistence type="predicted"/>
<dbReference type="Proteomes" id="UP000823865">
    <property type="component" value="Unassembled WGS sequence"/>
</dbReference>
<name>A0A9E2L6K8_9BACT</name>
<evidence type="ECO:0000313" key="2">
    <source>
        <dbReference type="Proteomes" id="UP000823865"/>
    </source>
</evidence>
<sequence length="116" mass="13683">MSKELELYKKFIDGLVEQKESVTARWIMEDGFPKNGDNEEENKFLQELTTEQKRILAKIVQNERIGGMHDALAYMDEMMDLDGLILQQEGVEYPHDYFESMHFDFIGRCEGDEWPE</sequence>
<protein>
    <submittedName>
        <fullName evidence="1">Uncharacterized protein</fullName>
    </submittedName>
</protein>
<gene>
    <name evidence="1" type="ORF">H9789_08920</name>
</gene>
<reference evidence="1" key="1">
    <citation type="journal article" date="2021" name="PeerJ">
        <title>Extensive microbial diversity within the chicken gut microbiome revealed by metagenomics and culture.</title>
        <authorList>
            <person name="Gilroy R."/>
            <person name="Ravi A."/>
            <person name="Getino M."/>
            <person name="Pursley I."/>
            <person name="Horton D.L."/>
            <person name="Alikhan N.F."/>
            <person name="Baker D."/>
            <person name="Gharbi K."/>
            <person name="Hall N."/>
            <person name="Watson M."/>
            <person name="Adriaenssens E.M."/>
            <person name="Foster-Nyarko E."/>
            <person name="Jarju S."/>
            <person name="Secka A."/>
            <person name="Antonio M."/>
            <person name="Oren A."/>
            <person name="Chaudhuri R.R."/>
            <person name="La Ragione R."/>
            <person name="Hildebrand F."/>
            <person name="Pallen M.J."/>
        </authorList>
    </citation>
    <scope>NUCLEOTIDE SEQUENCE</scope>
    <source>
        <strain evidence="1">G3-2149</strain>
    </source>
</reference>
<dbReference type="AlphaFoldDB" id="A0A9E2L6K8"/>
<dbReference type="Pfam" id="PF20184">
    <property type="entry name" value="DUF6547"/>
    <property type="match status" value="1"/>
</dbReference>
<comment type="caution">
    <text evidence="1">The sequence shown here is derived from an EMBL/GenBank/DDBJ whole genome shotgun (WGS) entry which is preliminary data.</text>
</comment>
<evidence type="ECO:0000313" key="1">
    <source>
        <dbReference type="EMBL" id="MBU3853916.1"/>
    </source>
</evidence>